<accession>A0A1D6II55</accession>
<dbReference type="EMBL" id="CM007650">
    <property type="protein sequence ID" value="ONM59169.1"/>
    <property type="molecule type" value="Genomic_DNA"/>
</dbReference>
<evidence type="ECO:0000313" key="1">
    <source>
        <dbReference type="EMBL" id="ONM59169.1"/>
    </source>
</evidence>
<sequence>MPYFFTAHSHKVLRFGYEILSKTYKMKCLHCSSGVQDSEHSPSTVVIISTRDCRFYIFIVLML</sequence>
<dbReference type="AlphaFoldDB" id="A0A1D6II55"/>
<organism evidence="1">
    <name type="scientific">Zea mays</name>
    <name type="common">Maize</name>
    <dbReference type="NCBI Taxonomy" id="4577"/>
    <lineage>
        <taxon>Eukaryota</taxon>
        <taxon>Viridiplantae</taxon>
        <taxon>Streptophyta</taxon>
        <taxon>Embryophyta</taxon>
        <taxon>Tracheophyta</taxon>
        <taxon>Spermatophyta</taxon>
        <taxon>Magnoliopsida</taxon>
        <taxon>Liliopsida</taxon>
        <taxon>Poales</taxon>
        <taxon>Poaceae</taxon>
        <taxon>PACMAD clade</taxon>
        <taxon>Panicoideae</taxon>
        <taxon>Andropogonodae</taxon>
        <taxon>Andropogoneae</taxon>
        <taxon>Tripsacinae</taxon>
        <taxon>Zea</taxon>
    </lineage>
</organism>
<dbReference type="InParanoid" id="A0A1D6II55"/>
<gene>
    <name evidence="1" type="ORF">ZEAMMB73_Zm00001d021963</name>
</gene>
<feature type="non-terminal residue" evidence="1">
    <location>
        <position position="63"/>
    </location>
</feature>
<proteinExistence type="predicted"/>
<name>A0A1D6II55_MAIZE</name>
<reference evidence="1" key="1">
    <citation type="submission" date="2015-12" db="EMBL/GenBank/DDBJ databases">
        <title>Update maize B73 reference genome by single molecule sequencing technologies.</title>
        <authorList>
            <consortium name="Maize Genome Sequencing Project"/>
            <person name="Ware D."/>
        </authorList>
    </citation>
    <scope>NUCLEOTIDE SEQUENCE [LARGE SCALE GENOMIC DNA]</scope>
    <source>
        <tissue evidence="1">Seedling</tissue>
    </source>
</reference>
<protein>
    <submittedName>
        <fullName evidence="1">Uncharacterized protein</fullName>
    </submittedName>
</protein>